<accession>A0A173S7I2</accession>
<evidence type="ECO:0000256" key="1">
    <source>
        <dbReference type="SAM" id="Phobius"/>
    </source>
</evidence>
<evidence type="ECO:0000313" key="3">
    <source>
        <dbReference type="Proteomes" id="UP000095597"/>
    </source>
</evidence>
<feature type="transmembrane region" description="Helical" evidence="1">
    <location>
        <begin position="34"/>
        <end position="59"/>
    </location>
</feature>
<name>A0A173S7I2_9FIRM</name>
<dbReference type="OrthoDB" id="598260at2"/>
<keyword evidence="1" id="KW-0812">Transmembrane</keyword>
<keyword evidence="1" id="KW-1133">Transmembrane helix</keyword>
<dbReference type="RefSeq" id="WP_070097814.1">
    <property type="nucleotide sequence ID" value="NZ_CYXO01000004.1"/>
</dbReference>
<protein>
    <submittedName>
        <fullName evidence="2">Uncharacterized protein</fullName>
    </submittedName>
</protein>
<dbReference type="AlphaFoldDB" id="A0A173S7I2"/>
<dbReference type="Proteomes" id="UP000095597">
    <property type="component" value="Unassembled WGS sequence"/>
</dbReference>
<proteinExistence type="predicted"/>
<feature type="transmembrane region" description="Helical" evidence="1">
    <location>
        <begin position="7"/>
        <end position="28"/>
    </location>
</feature>
<reference evidence="2 3" key="1">
    <citation type="submission" date="2015-09" db="EMBL/GenBank/DDBJ databases">
        <authorList>
            <consortium name="Pathogen Informatics"/>
        </authorList>
    </citation>
    <scope>NUCLEOTIDE SEQUENCE [LARGE SCALE GENOMIC DNA]</scope>
    <source>
        <strain evidence="2 3">2789STDY5834961</strain>
    </source>
</reference>
<sequence length="134" mass="15136">MTIGGWFLFGIIAICILIIALFIAWYWFDEKGGPVPWIVSIGIAIALCIGVFVGMNAYYNNTESGKRALKSQESNFNSGIERTVTIYDVNGKVIKQYEGKFDVEYDDDRILFDDENGKRHVVYYTTGTVAIDEK</sequence>
<gene>
    <name evidence="2" type="ORF">ERS852573_00866</name>
</gene>
<evidence type="ECO:0000313" key="2">
    <source>
        <dbReference type="EMBL" id="CUM86211.1"/>
    </source>
</evidence>
<keyword evidence="1" id="KW-0472">Membrane</keyword>
<dbReference type="EMBL" id="CYXO01000004">
    <property type="protein sequence ID" value="CUM86211.1"/>
    <property type="molecule type" value="Genomic_DNA"/>
</dbReference>
<organism evidence="2 3">
    <name type="scientific">Dorea longicatena</name>
    <dbReference type="NCBI Taxonomy" id="88431"/>
    <lineage>
        <taxon>Bacteria</taxon>
        <taxon>Bacillati</taxon>
        <taxon>Bacillota</taxon>
        <taxon>Clostridia</taxon>
        <taxon>Lachnospirales</taxon>
        <taxon>Lachnospiraceae</taxon>
        <taxon>Dorea</taxon>
    </lineage>
</organism>